<reference evidence="1 2" key="1">
    <citation type="journal article" date="2015" name="Nat. Commun.">
        <title>Lucilia cuprina genome unlocks parasitic fly biology to underpin future interventions.</title>
        <authorList>
            <person name="Anstead C.A."/>
            <person name="Korhonen P.K."/>
            <person name="Young N.D."/>
            <person name="Hall R.S."/>
            <person name="Jex A.R."/>
            <person name="Murali S.C."/>
            <person name="Hughes D.S."/>
            <person name="Lee S.F."/>
            <person name="Perry T."/>
            <person name="Stroehlein A.J."/>
            <person name="Ansell B.R."/>
            <person name="Breugelmans B."/>
            <person name="Hofmann A."/>
            <person name="Qu J."/>
            <person name="Dugan S."/>
            <person name="Lee S.L."/>
            <person name="Chao H."/>
            <person name="Dinh H."/>
            <person name="Han Y."/>
            <person name="Doddapaneni H.V."/>
            <person name="Worley K.C."/>
            <person name="Muzny D.M."/>
            <person name="Ioannidis P."/>
            <person name="Waterhouse R.M."/>
            <person name="Zdobnov E.M."/>
            <person name="James P.J."/>
            <person name="Bagnall N.H."/>
            <person name="Kotze A.C."/>
            <person name="Gibbs R.A."/>
            <person name="Richards S."/>
            <person name="Batterham P."/>
            <person name="Gasser R.B."/>
        </authorList>
    </citation>
    <scope>NUCLEOTIDE SEQUENCE [LARGE SCALE GENOMIC DNA]</scope>
    <source>
        <strain evidence="1 2">LS</strain>
        <tissue evidence="1">Full body</tissue>
    </source>
</reference>
<keyword evidence="2" id="KW-1185">Reference proteome</keyword>
<comment type="caution">
    <text evidence="1">The sequence shown here is derived from an EMBL/GenBank/DDBJ whole genome shotgun (WGS) entry which is preliminary data.</text>
</comment>
<evidence type="ECO:0000313" key="2">
    <source>
        <dbReference type="Proteomes" id="UP000037069"/>
    </source>
</evidence>
<proteinExistence type="predicted"/>
<protein>
    <submittedName>
        <fullName evidence="1">Uncharacterized protein</fullName>
    </submittedName>
</protein>
<evidence type="ECO:0000313" key="1">
    <source>
        <dbReference type="EMBL" id="KNC32223.1"/>
    </source>
</evidence>
<dbReference type="Proteomes" id="UP000037069">
    <property type="component" value="Unassembled WGS sequence"/>
</dbReference>
<name>A0A0L0CII8_LUCCU</name>
<dbReference type="AlphaFoldDB" id="A0A0L0CII8"/>
<accession>A0A0L0CII8</accession>
<sequence length="217" mass="22870">MLGISSNIVGGCNRFDDDDDDVEVVDVLCAFRTSNTGTSMNTGESGAPLEKLTGVCIEDVDDSSSPGASSCGLETVGVVEGETKTEVVDGIVLVVVFDALPAALAKLRNMASIESALETLGRAGEPMRQRAGMPVGKPLIVLPISLPLVCIERRPKSVSARSELENESLPCVDDVLCGERISFVQGDGGIELARICMSVGRLRALELRVACFAKRDV</sequence>
<organism evidence="1 2">
    <name type="scientific">Lucilia cuprina</name>
    <name type="common">Green bottle fly</name>
    <name type="synonym">Australian sheep blowfly</name>
    <dbReference type="NCBI Taxonomy" id="7375"/>
    <lineage>
        <taxon>Eukaryota</taxon>
        <taxon>Metazoa</taxon>
        <taxon>Ecdysozoa</taxon>
        <taxon>Arthropoda</taxon>
        <taxon>Hexapoda</taxon>
        <taxon>Insecta</taxon>
        <taxon>Pterygota</taxon>
        <taxon>Neoptera</taxon>
        <taxon>Endopterygota</taxon>
        <taxon>Diptera</taxon>
        <taxon>Brachycera</taxon>
        <taxon>Muscomorpha</taxon>
        <taxon>Oestroidea</taxon>
        <taxon>Calliphoridae</taxon>
        <taxon>Luciliinae</taxon>
        <taxon>Lucilia</taxon>
    </lineage>
</organism>
<gene>
    <name evidence="1" type="ORF">FF38_01534</name>
</gene>
<dbReference type="EMBL" id="JRES01000333">
    <property type="protein sequence ID" value="KNC32223.1"/>
    <property type="molecule type" value="Genomic_DNA"/>
</dbReference>